<feature type="compositionally biased region" description="Polar residues" evidence="1">
    <location>
        <begin position="348"/>
        <end position="358"/>
    </location>
</feature>
<dbReference type="OrthoDB" id="4524805at2759"/>
<dbReference type="Proteomes" id="UP000325780">
    <property type="component" value="Unassembled WGS sequence"/>
</dbReference>
<dbReference type="EMBL" id="ML742283">
    <property type="protein sequence ID" value="KAE8146154.1"/>
    <property type="molecule type" value="Genomic_DNA"/>
</dbReference>
<feature type="compositionally biased region" description="Basic and acidic residues" evidence="1">
    <location>
        <begin position="176"/>
        <end position="196"/>
    </location>
</feature>
<keyword evidence="3" id="KW-0732">Signal</keyword>
<proteinExistence type="predicted"/>
<sequence>MWSIHMLLALLVSLSPVAAAGSVSQESSYLLTHLWNRRADGHPTTYTLDQSLLAIQIGGIVGAYVIFVAILLTLLLFIGRRLRRTVQSSNYSLQVEMMKPVKPPPSMDPSPITPISVNLPSPGVPNAFNRSWSSFGKGPRSHIAGNSSVSTIDETVVASDRRRAQDEMEMLYAAVMEHEDRRAATKDTGREEKELESPDSAESNPFTDRSSKISDGPSLSQPRLPMSPKSSRLSRISSLSLFSPTRPEANSGKPRTPRIALRKLPISSPVGSPDVSASMSYGEDQPPLTPRMYNPAPPPAPPAPPAVVVQSPVDKKSARSSRAPAPPPLSLSAAGHGSSSLPFRDAYPQQSAPATKTTVLERPLKPHNGPRTGMPTPYSPYMPFTPVTPLTPSRMVTKRQRKREAKESGLRVLNEDDIVRDDGDMWGY</sequence>
<feature type="transmembrane region" description="Helical" evidence="2">
    <location>
        <begin position="53"/>
        <end position="78"/>
    </location>
</feature>
<feature type="region of interest" description="Disordered" evidence="1">
    <location>
        <begin position="175"/>
        <end position="409"/>
    </location>
</feature>
<keyword evidence="2" id="KW-0472">Membrane</keyword>
<feature type="compositionally biased region" description="Pro residues" evidence="1">
    <location>
        <begin position="295"/>
        <end position="305"/>
    </location>
</feature>
<accession>A0A5N6TIF4</accession>
<evidence type="ECO:0000256" key="2">
    <source>
        <dbReference type="SAM" id="Phobius"/>
    </source>
</evidence>
<feature type="signal peptide" evidence="3">
    <location>
        <begin position="1"/>
        <end position="20"/>
    </location>
</feature>
<feature type="compositionally biased region" description="Low complexity" evidence="1">
    <location>
        <begin position="230"/>
        <end position="243"/>
    </location>
</feature>
<keyword evidence="5" id="KW-1185">Reference proteome</keyword>
<feature type="chain" id="PRO_5024881915" evidence="3">
    <location>
        <begin position="21"/>
        <end position="428"/>
    </location>
</feature>
<evidence type="ECO:0000256" key="3">
    <source>
        <dbReference type="SAM" id="SignalP"/>
    </source>
</evidence>
<evidence type="ECO:0000256" key="1">
    <source>
        <dbReference type="SAM" id="MobiDB-lite"/>
    </source>
</evidence>
<organism evidence="4 5">
    <name type="scientific">Aspergillus avenaceus</name>
    <dbReference type="NCBI Taxonomy" id="36643"/>
    <lineage>
        <taxon>Eukaryota</taxon>
        <taxon>Fungi</taxon>
        <taxon>Dikarya</taxon>
        <taxon>Ascomycota</taxon>
        <taxon>Pezizomycotina</taxon>
        <taxon>Eurotiomycetes</taxon>
        <taxon>Eurotiomycetidae</taxon>
        <taxon>Eurotiales</taxon>
        <taxon>Aspergillaceae</taxon>
        <taxon>Aspergillus</taxon>
        <taxon>Aspergillus subgen. Circumdati</taxon>
    </lineage>
</organism>
<evidence type="ECO:0000313" key="4">
    <source>
        <dbReference type="EMBL" id="KAE8146154.1"/>
    </source>
</evidence>
<evidence type="ECO:0000313" key="5">
    <source>
        <dbReference type="Proteomes" id="UP000325780"/>
    </source>
</evidence>
<protein>
    <submittedName>
        <fullName evidence="4">Uncharacterized protein</fullName>
    </submittedName>
</protein>
<gene>
    <name evidence="4" type="ORF">BDV25DRAFT_163048</name>
</gene>
<name>A0A5N6TIF4_ASPAV</name>
<feature type="compositionally biased region" description="Low complexity" evidence="1">
    <location>
        <begin position="330"/>
        <end position="341"/>
    </location>
</feature>
<keyword evidence="2" id="KW-0812">Transmembrane</keyword>
<reference evidence="4 5" key="1">
    <citation type="submission" date="2019-04" db="EMBL/GenBank/DDBJ databases">
        <title>Friends and foes A comparative genomics study of 23 Aspergillus species from section Flavi.</title>
        <authorList>
            <consortium name="DOE Joint Genome Institute"/>
            <person name="Kjaerbolling I."/>
            <person name="Vesth T."/>
            <person name="Frisvad J.C."/>
            <person name="Nybo J.L."/>
            <person name="Theobald S."/>
            <person name="Kildgaard S."/>
            <person name="Isbrandt T."/>
            <person name="Kuo A."/>
            <person name="Sato A."/>
            <person name="Lyhne E.K."/>
            <person name="Kogle M.E."/>
            <person name="Wiebenga A."/>
            <person name="Kun R.S."/>
            <person name="Lubbers R.J."/>
            <person name="Makela M.R."/>
            <person name="Barry K."/>
            <person name="Chovatia M."/>
            <person name="Clum A."/>
            <person name="Daum C."/>
            <person name="Haridas S."/>
            <person name="He G."/>
            <person name="LaButti K."/>
            <person name="Lipzen A."/>
            <person name="Mondo S."/>
            <person name="Riley R."/>
            <person name="Salamov A."/>
            <person name="Simmons B.A."/>
            <person name="Magnuson J.K."/>
            <person name="Henrissat B."/>
            <person name="Mortensen U.H."/>
            <person name="Larsen T.O."/>
            <person name="Devries R.P."/>
            <person name="Grigoriev I.V."/>
            <person name="Machida M."/>
            <person name="Baker S.E."/>
            <person name="Andersen M.R."/>
        </authorList>
    </citation>
    <scope>NUCLEOTIDE SEQUENCE [LARGE SCALE GENOMIC DNA]</scope>
    <source>
        <strain evidence="4 5">IBT 18842</strain>
    </source>
</reference>
<keyword evidence="2" id="KW-1133">Transmembrane helix</keyword>
<dbReference type="AlphaFoldDB" id="A0A5N6TIF4"/>